<feature type="transmembrane region" description="Helical" evidence="8">
    <location>
        <begin position="384"/>
        <end position="403"/>
    </location>
</feature>
<evidence type="ECO:0000256" key="7">
    <source>
        <dbReference type="ARBA" id="ARBA00024033"/>
    </source>
</evidence>
<keyword evidence="5 8" id="KW-1133">Transmembrane helix</keyword>
<feature type="transmembrane region" description="Helical" evidence="8">
    <location>
        <begin position="12"/>
        <end position="34"/>
    </location>
</feature>
<dbReference type="EMBL" id="BIXY01000084">
    <property type="protein sequence ID" value="GCF10846.1"/>
    <property type="molecule type" value="Genomic_DNA"/>
</dbReference>
<feature type="transmembrane region" description="Helical" evidence="8">
    <location>
        <begin position="189"/>
        <end position="208"/>
    </location>
</feature>
<dbReference type="InterPro" id="IPR018584">
    <property type="entry name" value="GT87"/>
</dbReference>
<comment type="caution">
    <text evidence="9">The sequence shown here is derived from an EMBL/GenBank/DDBJ whole genome shotgun (WGS) entry which is preliminary data.</text>
</comment>
<feature type="transmembrane region" description="Helical" evidence="8">
    <location>
        <begin position="317"/>
        <end position="336"/>
    </location>
</feature>
<feature type="transmembrane region" description="Helical" evidence="8">
    <location>
        <begin position="112"/>
        <end position="131"/>
    </location>
</feature>
<dbReference type="RefSeq" id="WP_149403709.1">
    <property type="nucleotide sequence ID" value="NZ_BIXY01000084.1"/>
</dbReference>
<name>A0A5A5TIA1_9CHLR</name>
<dbReference type="Pfam" id="PF09594">
    <property type="entry name" value="GT87"/>
    <property type="match status" value="1"/>
</dbReference>
<evidence type="ECO:0000256" key="3">
    <source>
        <dbReference type="ARBA" id="ARBA00022679"/>
    </source>
</evidence>
<evidence type="ECO:0000256" key="4">
    <source>
        <dbReference type="ARBA" id="ARBA00022692"/>
    </source>
</evidence>
<feature type="transmembrane region" description="Helical" evidence="8">
    <location>
        <begin position="214"/>
        <end position="239"/>
    </location>
</feature>
<feature type="transmembrane region" description="Helical" evidence="8">
    <location>
        <begin position="282"/>
        <end position="311"/>
    </location>
</feature>
<organism evidence="9 10">
    <name type="scientific">Dictyobacter arantiisoli</name>
    <dbReference type="NCBI Taxonomy" id="2014874"/>
    <lineage>
        <taxon>Bacteria</taxon>
        <taxon>Bacillati</taxon>
        <taxon>Chloroflexota</taxon>
        <taxon>Ktedonobacteria</taxon>
        <taxon>Ktedonobacterales</taxon>
        <taxon>Dictyobacteraceae</taxon>
        <taxon>Dictyobacter</taxon>
    </lineage>
</organism>
<evidence type="ECO:0000256" key="1">
    <source>
        <dbReference type="ARBA" id="ARBA00004651"/>
    </source>
</evidence>
<evidence type="ECO:0000256" key="2">
    <source>
        <dbReference type="ARBA" id="ARBA00022475"/>
    </source>
</evidence>
<reference evidence="9 10" key="1">
    <citation type="submission" date="2019-01" db="EMBL/GenBank/DDBJ databases">
        <title>Draft genome sequence of Dictyobacter sp. Uno17.</title>
        <authorList>
            <person name="Wang C.M."/>
            <person name="Zheng Y."/>
            <person name="Sakai Y."/>
            <person name="Abe K."/>
            <person name="Yokota A."/>
            <person name="Yabe S."/>
        </authorList>
    </citation>
    <scope>NUCLEOTIDE SEQUENCE [LARGE SCALE GENOMIC DNA]</scope>
    <source>
        <strain evidence="9 10">Uno17</strain>
    </source>
</reference>
<evidence type="ECO:0000256" key="8">
    <source>
        <dbReference type="SAM" id="Phobius"/>
    </source>
</evidence>
<dbReference type="Proteomes" id="UP000322530">
    <property type="component" value="Unassembled WGS sequence"/>
</dbReference>
<keyword evidence="10" id="KW-1185">Reference proteome</keyword>
<protein>
    <recommendedName>
        <fullName evidence="11">DUF2029 domain-containing protein</fullName>
    </recommendedName>
</protein>
<keyword evidence="4 8" id="KW-0812">Transmembrane</keyword>
<proteinExistence type="inferred from homology"/>
<evidence type="ECO:0000313" key="9">
    <source>
        <dbReference type="EMBL" id="GCF10846.1"/>
    </source>
</evidence>
<evidence type="ECO:0000256" key="5">
    <source>
        <dbReference type="ARBA" id="ARBA00022989"/>
    </source>
</evidence>
<dbReference type="GO" id="GO:0016758">
    <property type="term" value="F:hexosyltransferase activity"/>
    <property type="evidence" value="ECO:0007669"/>
    <property type="project" value="InterPro"/>
</dbReference>
<evidence type="ECO:0008006" key="11">
    <source>
        <dbReference type="Google" id="ProtNLM"/>
    </source>
</evidence>
<comment type="similarity">
    <text evidence="7">Belongs to the glycosyltransferase 87 family.</text>
</comment>
<accession>A0A5A5TIA1</accession>
<feature type="transmembrane region" description="Helical" evidence="8">
    <location>
        <begin position="160"/>
        <end position="177"/>
    </location>
</feature>
<dbReference type="GO" id="GO:0005886">
    <property type="term" value="C:plasma membrane"/>
    <property type="evidence" value="ECO:0007669"/>
    <property type="project" value="UniProtKB-SubCell"/>
</dbReference>
<feature type="transmembrane region" description="Helical" evidence="8">
    <location>
        <begin position="138"/>
        <end position="154"/>
    </location>
</feature>
<evidence type="ECO:0000256" key="6">
    <source>
        <dbReference type="ARBA" id="ARBA00023136"/>
    </source>
</evidence>
<keyword evidence="3" id="KW-0808">Transferase</keyword>
<keyword evidence="6 8" id="KW-0472">Membrane</keyword>
<sequence>MHTLLKHLYVHRVLYAGIAIHILFYISVLFTGWFDVFFTGAALHVGAKGIDYYQVPRGAWAFFHGGSLTGVPLPDGSIYGKEFYSNSNVYHPYFTITVGSLLSAFPAAQSPYFWLGIKFVLTMLVVIYLYRSFRGHRYVEWGIFLLLTNFSVYLELEAWQFHYVLNLFFLLMLISIAKNQSRIWGGFYYALSLLVKPIGILFIPILLIKRRWPVVVVGILIFLVCTFSFWLNGSGLYYIDNLKSNLLDHNKYGPNQIIALNAFLQYSPLTNWPAPVYQIIQYAALLLAVGIGALHSTSIYKAIFLMVAYYLCFYDLVFEYQWSTLAIICAICLILVPEFQTRWSRICLILINLPGCFILFVLLHNGITSDPKFGLLPSDTVWEWMVVSKVVPLLLLCISVCAGDPRRIAQQCRSLWTRSHKVTDLRHLFGEPRHEEQPQPS</sequence>
<comment type="subcellular location">
    <subcellularLocation>
        <location evidence="1">Cell membrane</location>
        <topology evidence="1">Multi-pass membrane protein</topology>
    </subcellularLocation>
</comment>
<gene>
    <name evidence="9" type="ORF">KDI_44100</name>
</gene>
<feature type="transmembrane region" description="Helical" evidence="8">
    <location>
        <begin position="343"/>
        <end position="364"/>
    </location>
</feature>
<dbReference type="AlphaFoldDB" id="A0A5A5TIA1"/>
<dbReference type="OrthoDB" id="145421at2"/>
<evidence type="ECO:0000313" key="10">
    <source>
        <dbReference type="Proteomes" id="UP000322530"/>
    </source>
</evidence>
<keyword evidence="2" id="KW-1003">Cell membrane</keyword>